<dbReference type="Proteomes" id="UP001589774">
    <property type="component" value="Unassembled WGS sequence"/>
</dbReference>
<organism evidence="2 3">
    <name type="scientific">Olivibacter oleidegradans</name>
    <dbReference type="NCBI Taxonomy" id="760123"/>
    <lineage>
        <taxon>Bacteria</taxon>
        <taxon>Pseudomonadati</taxon>
        <taxon>Bacteroidota</taxon>
        <taxon>Sphingobacteriia</taxon>
        <taxon>Sphingobacteriales</taxon>
        <taxon>Sphingobacteriaceae</taxon>
        <taxon>Olivibacter</taxon>
    </lineage>
</organism>
<proteinExistence type="predicted"/>
<keyword evidence="3" id="KW-1185">Reference proteome</keyword>
<dbReference type="RefSeq" id="WP_130857644.1">
    <property type="nucleotide sequence ID" value="NZ_JBHLWO010000002.1"/>
</dbReference>
<dbReference type="EMBL" id="JBHLWO010000002">
    <property type="protein sequence ID" value="MFC0318487.1"/>
    <property type="molecule type" value="Genomic_DNA"/>
</dbReference>
<sequence>MYKYLIISAMVLMSCSNKARQSNQLAVKEAVEDFRQTMLHPDQSKFEALTSPLLTYGHSSGLIEDRETCIASMVNGKFKFLQIDLTEEKIDIEDKTAIVRHHFFARTHDAGKSPGTVNLKVLQVWHLHEGHWRLLARQAVRI</sequence>
<dbReference type="PROSITE" id="PS51257">
    <property type="entry name" value="PROKAR_LIPOPROTEIN"/>
    <property type="match status" value="1"/>
</dbReference>
<dbReference type="SUPFAM" id="SSF54427">
    <property type="entry name" value="NTF2-like"/>
    <property type="match status" value="1"/>
</dbReference>
<evidence type="ECO:0000313" key="3">
    <source>
        <dbReference type="Proteomes" id="UP001589774"/>
    </source>
</evidence>
<accession>A0ABV6HIQ2</accession>
<dbReference type="Gene3D" id="3.10.450.50">
    <property type="match status" value="1"/>
</dbReference>
<dbReference type="Pfam" id="PF14534">
    <property type="entry name" value="DUF4440"/>
    <property type="match status" value="1"/>
</dbReference>
<name>A0ABV6HIQ2_9SPHI</name>
<evidence type="ECO:0000259" key="1">
    <source>
        <dbReference type="Pfam" id="PF14534"/>
    </source>
</evidence>
<evidence type="ECO:0000313" key="2">
    <source>
        <dbReference type="EMBL" id="MFC0318487.1"/>
    </source>
</evidence>
<gene>
    <name evidence="2" type="ORF">ACFFI0_09210</name>
</gene>
<comment type="caution">
    <text evidence="2">The sequence shown here is derived from an EMBL/GenBank/DDBJ whole genome shotgun (WGS) entry which is preliminary data.</text>
</comment>
<feature type="domain" description="DUF4440" evidence="1">
    <location>
        <begin position="27"/>
        <end position="134"/>
    </location>
</feature>
<protein>
    <submittedName>
        <fullName evidence="2">Nuclear transport factor 2 family protein</fullName>
    </submittedName>
</protein>
<reference evidence="2 3" key="1">
    <citation type="submission" date="2024-09" db="EMBL/GenBank/DDBJ databases">
        <authorList>
            <person name="Sun Q."/>
            <person name="Mori K."/>
        </authorList>
    </citation>
    <scope>NUCLEOTIDE SEQUENCE [LARGE SCALE GENOMIC DNA]</scope>
    <source>
        <strain evidence="2 3">CCM 7765</strain>
    </source>
</reference>
<dbReference type="InterPro" id="IPR027843">
    <property type="entry name" value="DUF4440"/>
</dbReference>
<dbReference type="InterPro" id="IPR032710">
    <property type="entry name" value="NTF2-like_dom_sf"/>
</dbReference>